<gene>
    <name evidence="1" type="ORF">Patl1_11900</name>
</gene>
<protein>
    <submittedName>
        <fullName evidence="1">Uncharacterized protein</fullName>
    </submittedName>
</protein>
<proteinExistence type="predicted"/>
<name>A0ACC1A210_9ROSI</name>
<dbReference type="Proteomes" id="UP001164250">
    <property type="component" value="Chromosome 12"/>
</dbReference>
<evidence type="ECO:0000313" key="2">
    <source>
        <dbReference type="Proteomes" id="UP001164250"/>
    </source>
</evidence>
<comment type="caution">
    <text evidence="1">The sequence shown here is derived from an EMBL/GenBank/DDBJ whole genome shotgun (WGS) entry which is preliminary data.</text>
</comment>
<accession>A0ACC1A210</accession>
<keyword evidence="2" id="KW-1185">Reference proteome</keyword>
<sequence length="89" mass="9779">MLIKIAVNTAARRDVLDIAKIFRARAVDVSDHTITLELTGDLNKIIALQRLLETYGICEVARTGRVALVRESGVDSTSLRGYPLPIDTD</sequence>
<reference evidence="2" key="1">
    <citation type="journal article" date="2023" name="G3 (Bethesda)">
        <title>Genome assembly and association tests identify interacting loci associated with vigor, precocity, and sex in interspecific pistachio rootstocks.</title>
        <authorList>
            <person name="Palmer W."/>
            <person name="Jacygrad E."/>
            <person name="Sagayaradj S."/>
            <person name="Cavanaugh K."/>
            <person name="Han R."/>
            <person name="Bertier L."/>
            <person name="Beede B."/>
            <person name="Kafkas S."/>
            <person name="Golino D."/>
            <person name="Preece J."/>
            <person name="Michelmore R."/>
        </authorList>
    </citation>
    <scope>NUCLEOTIDE SEQUENCE [LARGE SCALE GENOMIC DNA]</scope>
</reference>
<evidence type="ECO:0000313" key="1">
    <source>
        <dbReference type="EMBL" id="KAJ0080862.1"/>
    </source>
</evidence>
<dbReference type="EMBL" id="CM047908">
    <property type="protein sequence ID" value="KAJ0080862.1"/>
    <property type="molecule type" value="Genomic_DNA"/>
</dbReference>
<organism evidence="1 2">
    <name type="scientific">Pistacia atlantica</name>
    <dbReference type="NCBI Taxonomy" id="434234"/>
    <lineage>
        <taxon>Eukaryota</taxon>
        <taxon>Viridiplantae</taxon>
        <taxon>Streptophyta</taxon>
        <taxon>Embryophyta</taxon>
        <taxon>Tracheophyta</taxon>
        <taxon>Spermatophyta</taxon>
        <taxon>Magnoliopsida</taxon>
        <taxon>eudicotyledons</taxon>
        <taxon>Gunneridae</taxon>
        <taxon>Pentapetalae</taxon>
        <taxon>rosids</taxon>
        <taxon>malvids</taxon>
        <taxon>Sapindales</taxon>
        <taxon>Anacardiaceae</taxon>
        <taxon>Pistacia</taxon>
    </lineage>
</organism>